<dbReference type="PANTHER" id="PTHR46558:SF11">
    <property type="entry name" value="HTH-TYPE TRANSCRIPTIONAL REGULATOR XRE"/>
    <property type="match status" value="1"/>
</dbReference>
<keyword evidence="1" id="KW-0238">DNA-binding</keyword>
<organism evidence="3">
    <name type="scientific">Arsenophonus nasoniae</name>
    <name type="common">son-killer infecting Nasonia vitripennis</name>
    <dbReference type="NCBI Taxonomy" id="638"/>
    <lineage>
        <taxon>Bacteria</taxon>
        <taxon>Pseudomonadati</taxon>
        <taxon>Pseudomonadota</taxon>
        <taxon>Gammaproteobacteria</taxon>
        <taxon>Enterobacterales</taxon>
        <taxon>Morganellaceae</taxon>
        <taxon>Arsenophonus</taxon>
    </lineage>
</organism>
<reference evidence="4 6" key="2">
    <citation type="submission" date="2019-03" db="EMBL/GenBank/DDBJ databases">
        <title>Long-read sequencing reveals hyperdense prophage content in a complex bacterial symbiont genome.</title>
        <authorList>
            <person name="Frost C.L."/>
            <person name="Siozios S."/>
            <person name="Nadal-Jimenez P."/>
            <person name="Brockhurst M.A."/>
            <person name="King K.C."/>
            <person name="Darby A.C."/>
            <person name="Hurst G.D.D."/>
        </authorList>
    </citation>
    <scope>NUCLEOTIDE SEQUENCE [LARGE SCALE GENOMIC DNA]</scope>
    <source>
        <strain evidence="4 6">FIN</strain>
    </source>
</reference>
<gene>
    <name evidence="3" type="ORF">ARN_14020</name>
    <name evidence="4" type="ORF">ArsFIN_16970</name>
    <name evidence="5" type="ORF">QE258_07825</name>
</gene>
<sequence>MITIDYGLINMSFSQRVVTLRKQRGLTQQGLSDATCIHVQQIKRYESGSSLPTADALKKLAVVLHVTSDFLLFEPEECEPKDDMKLRFEALAAMSATDQAVVKAVIDAIMVKSQVTQAVTEVSKNTRHGVKKDK</sequence>
<evidence type="ECO:0000313" key="7">
    <source>
        <dbReference type="Proteomes" id="UP001177592"/>
    </source>
</evidence>
<evidence type="ECO:0000313" key="5">
    <source>
        <dbReference type="EMBL" id="WGM07158.1"/>
    </source>
</evidence>
<dbReference type="SMART" id="SM00530">
    <property type="entry name" value="HTH_XRE"/>
    <property type="match status" value="1"/>
</dbReference>
<dbReference type="EMBL" id="CP123523">
    <property type="protein sequence ID" value="WGM07158.1"/>
    <property type="molecule type" value="Genomic_DNA"/>
</dbReference>
<dbReference type="InterPro" id="IPR049639">
    <property type="entry name" value="RstR"/>
</dbReference>
<dbReference type="GeneID" id="96876851"/>
<dbReference type="SUPFAM" id="SSF47413">
    <property type="entry name" value="lambda repressor-like DNA-binding domains"/>
    <property type="match status" value="1"/>
</dbReference>
<dbReference type="PROSITE" id="PS50943">
    <property type="entry name" value="HTH_CROC1"/>
    <property type="match status" value="1"/>
</dbReference>
<dbReference type="EMBL" id="CP038613">
    <property type="protein sequence ID" value="QBY43133.1"/>
    <property type="molecule type" value="Genomic_DNA"/>
</dbReference>
<protein>
    <submittedName>
        <fullName evidence="4">Helix-turn-helix protein</fullName>
    </submittedName>
    <submittedName>
        <fullName evidence="5">Helix-turn-helix transcriptional regulator</fullName>
    </submittedName>
    <submittedName>
        <fullName evidence="3">Phage transcriptional regulator</fullName>
    </submittedName>
</protein>
<dbReference type="Proteomes" id="UP000295134">
    <property type="component" value="Chromosome"/>
</dbReference>
<dbReference type="AlphaFoldDB" id="D2TZ09"/>
<dbReference type="InterPro" id="IPR010982">
    <property type="entry name" value="Lambda_DNA-bd_dom_sf"/>
</dbReference>
<keyword evidence="7" id="KW-1185">Reference proteome</keyword>
<evidence type="ECO:0000313" key="3">
    <source>
        <dbReference type="EMBL" id="CBA72754.1"/>
    </source>
</evidence>
<evidence type="ECO:0000256" key="1">
    <source>
        <dbReference type="ARBA" id="ARBA00023125"/>
    </source>
</evidence>
<dbReference type="EMBL" id="FN545187">
    <property type="protein sequence ID" value="CBA72754.1"/>
    <property type="molecule type" value="Genomic_DNA"/>
</dbReference>
<accession>D2TZ09</accession>
<dbReference type="Proteomes" id="UP001177592">
    <property type="component" value="Chromosome"/>
</dbReference>
<proteinExistence type="predicted"/>
<dbReference type="InterPro" id="IPR001387">
    <property type="entry name" value="Cro/C1-type_HTH"/>
</dbReference>
<reference evidence="5" key="3">
    <citation type="submission" date="2023-04" db="EMBL/GenBank/DDBJ databases">
        <title>Genome dynamics across the evolutionary transition to endosymbiosis.</title>
        <authorList>
            <person name="Siozios S."/>
            <person name="Nadal-Jimenez P."/>
            <person name="Azagi T."/>
            <person name="Sprong H."/>
            <person name="Frost C.L."/>
            <person name="Parratt S.R."/>
            <person name="Taylor G."/>
            <person name="Brettell L."/>
            <person name="Lew K.C."/>
            <person name="Croft L."/>
            <person name="King K.C."/>
            <person name="Brockhurst M.A."/>
            <person name="Hypsa V."/>
            <person name="Novakova E."/>
            <person name="Darby A.C."/>
            <person name="Hurst G.D.D."/>
        </authorList>
    </citation>
    <scope>NUCLEOTIDE SEQUENCE</scope>
    <source>
        <strain evidence="5">ANv_CAN</strain>
    </source>
</reference>
<dbReference type="KEGG" id="ans:ArsFIN_16970"/>
<evidence type="ECO:0000313" key="4">
    <source>
        <dbReference type="EMBL" id="QBY43133.1"/>
    </source>
</evidence>
<name>D2TZ09_9GAMM</name>
<dbReference type="GO" id="GO:0003677">
    <property type="term" value="F:DNA binding"/>
    <property type="evidence" value="ECO:0007669"/>
    <property type="project" value="UniProtKB-KW"/>
</dbReference>
<dbReference type="PANTHER" id="PTHR46558">
    <property type="entry name" value="TRACRIPTIONAL REGULATORY PROTEIN-RELATED-RELATED"/>
    <property type="match status" value="1"/>
</dbReference>
<feature type="domain" description="HTH cro/C1-type" evidence="2">
    <location>
        <begin position="17"/>
        <end position="71"/>
    </location>
</feature>
<reference evidence="3" key="1">
    <citation type="journal article" date="2010" name="Insect Mol. Biol.">
        <title>The draft genome sequence of Arsenophonus nasoniae, son-killer bacterium of Nasonia vitripennis, reveals genes associated with virulence and symbiosis.</title>
        <authorList>
            <person name="Wilkes T."/>
            <person name="Darby A.C."/>
            <person name="Choi J."/>
            <person name="Colborne J.K."/>
            <person name="Werren J.H."/>
            <person name="Hurst G.D.D."/>
        </authorList>
    </citation>
    <scope>NUCLEOTIDE SEQUENCE</scope>
</reference>
<dbReference type="CDD" id="cd00093">
    <property type="entry name" value="HTH_XRE"/>
    <property type="match status" value="1"/>
</dbReference>
<evidence type="ECO:0000313" key="6">
    <source>
        <dbReference type="Proteomes" id="UP000295134"/>
    </source>
</evidence>
<evidence type="ECO:0000259" key="2">
    <source>
        <dbReference type="PROSITE" id="PS50943"/>
    </source>
</evidence>
<dbReference type="Pfam" id="PF01381">
    <property type="entry name" value="HTH_3"/>
    <property type="match status" value="1"/>
</dbReference>
<dbReference type="RefSeq" id="WP_051296906.1">
    <property type="nucleotide sequence ID" value="NZ_CP038613.1"/>
</dbReference>
<dbReference type="Gene3D" id="1.10.260.40">
    <property type="entry name" value="lambda repressor-like DNA-binding domains"/>
    <property type="match status" value="1"/>
</dbReference>
<dbReference type="NCBIfam" id="NF041951">
    <property type="entry name" value="phage_RstR"/>
    <property type="match status" value="1"/>
</dbReference>